<dbReference type="Gene3D" id="3.50.50.60">
    <property type="entry name" value="FAD/NAD(P)-binding domain"/>
    <property type="match status" value="1"/>
</dbReference>
<comment type="caution">
    <text evidence="1">The sequence shown here is derived from an EMBL/GenBank/DDBJ whole genome shotgun (WGS) entry which is preliminary data.</text>
</comment>
<evidence type="ECO:0000313" key="1">
    <source>
        <dbReference type="EMBL" id="GGY62446.1"/>
    </source>
</evidence>
<name>A0ABQ3AN38_9GAMM</name>
<dbReference type="InterPro" id="IPR006905">
    <property type="entry name" value="Flavin_halogenase"/>
</dbReference>
<dbReference type="PANTHER" id="PTHR43747">
    <property type="entry name" value="FAD-BINDING PROTEIN"/>
    <property type="match status" value="1"/>
</dbReference>
<reference evidence="2" key="1">
    <citation type="journal article" date="2019" name="Int. J. Syst. Evol. Microbiol.">
        <title>The Global Catalogue of Microorganisms (GCM) 10K type strain sequencing project: providing services to taxonomists for standard genome sequencing and annotation.</title>
        <authorList>
            <consortium name="The Broad Institute Genomics Platform"/>
            <consortium name="The Broad Institute Genome Sequencing Center for Infectious Disease"/>
            <person name="Wu L."/>
            <person name="Ma J."/>
        </authorList>
    </citation>
    <scope>NUCLEOTIDE SEQUENCE [LARGE SCALE GENOMIC DNA]</scope>
    <source>
        <strain evidence="2">KCTC 32239</strain>
    </source>
</reference>
<sequence length="514" mass="57242">MSTAIKSIVIVGGGTAGWITAGRIAAKHKSSSDAGVKVTLIESPNISIIGVGEGTWPTMRSTLMKMGISETEFMRECDATFKQGAKFAKWVDGTPNDFYYHPLMLPQGFNKVDLPPYWQREFSHQSFSDAVCFQEQVCEKGLAPKLITTAEYASIANYAYHLNAGKFAEFLKKHCVEKLGVTHALGDVISVNSADNGDIKSVTTAQQGEIAGDLFVDCTGFSSLLLGKHYQVPFMDKSDVLFIDSAIAAQVPYEHEDSPIASHTISTGQAAGWIWDIGLVHRRGTGYVYSSKHTSHDQAEQVLRDYIGPVAKDLSLRKIPIQSGHRKLFWKNNCVAVGLSAGFLEPLEASAIVLVELSAEMIAEQLPACRDVMDITAKRFNETFLYRWDRIIDFLKLHYILSKRSDNSFWSDNRNPETIPDSLKELMQLWRYRSPSNHDFTSNNEVFPAASYQYVLYGMGFKMDSNILAHTYSEQRLASEQIAQSALATKKALSMLPSNRELINKIHEYGFATV</sequence>
<keyword evidence="2" id="KW-1185">Reference proteome</keyword>
<dbReference type="Pfam" id="PF04820">
    <property type="entry name" value="Trp_halogenase"/>
    <property type="match status" value="1"/>
</dbReference>
<dbReference type="SUPFAM" id="SSF51905">
    <property type="entry name" value="FAD/NAD(P)-binding domain"/>
    <property type="match status" value="1"/>
</dbReference>
<dbReference type="EMBL" id="BMYZ01000001">
    <property type="protein sequence ID" value="GGY62446.1"/>
    <property type="molecule type" value="Genomic_DNA"/>
</dbReference>
<accession>A0ABQ3AN38</accession>
<gene>
    <name evidence="1" type="ORF">GCM10011613_02420</name>
</gene>
<evidence type="ECO:0000313" key="2">
    <source>
        <dbReference type="Proteomes" id="UP000619761"/>
    </source>
</evidence>
<dbReference type="Proteomes" id="UP000619761">
    <property type="component" value="Unassembled WGS sequence"/>
</dbReference>
<dbReference type="InterPro" id="IPR033856">
    <property type="entry name" value="Trp_halogen"/>
</dbReference>
<dbReference type="RefSeq" id="WP_189415305.1">
    <property type="nucleotide sequence ID" value="NZ_BMYZ01000001.1"/>
</dbReference>
<protein>
    <submittedName>
        <fullName evidence="1">Tryptophan halogenase</fullName>
    </submittedName>
</protein>
<dbReference type="InterPro" id="IPR036188">
    <property type="entry name" value="FAD/NAD-bd_sf"/>
</dbReference>
<proteinExistence type="predicted"/>
<dbReference type="PIRSF" id="PIRSF011396">
    <property type="entry name" value="Trp_halogenase"/>
    <property type="match status" value="1"/>
</dbReference>
<dbReference type="PANTHER" id="PTHR43747:SF4">
    <property type="entry name" value="FLAVIN-DEPENDENT TRYPTOPHAN HALOGENASE"/>
    <property type="match status" value="1"/>
</dbReference>
<organism evidence="1 2">
    <name type="scientific">Cellvibrio zantedeschiae</name>
    <dbReference type="NCBI Taxonomy" id="1237077"/>
    <lineage>
        <taxon>Bacteria</taxon>
        <taxon>Pseudomonadati</taxon>
        <taxon>Pseudomonadota</taxon>
        <taxon>Gammaproteobacteria</taxon>
        <taxon>Cellvibrionales</taxon>
        <taxon>Cellvibrionaceae</taxon>
        <taxon>Cellvibrio</taxon>
    </lineage>
</organism>
<dbReference type="InterPro" id="IPR050816">
    <property type="entry name" value="Flavin-dep_Halogenase_NPB"/>
</dbReference>